<dbReference type="EMBL" id="FZOT01000002">
    <property type="protein sequence ID" value="SNS27966.1"/>
    <property type="molecule type" value="Genomic_DNA"/>
</dbReference>
<protein>
    <submittedName>
        <fullName evidence="1">Uncharacterized protein</fullName>
    </submittedName>
</protein>
<evidence type="ECO:0000313" key="1">
    <source>
        <dbReference type="EMBL" id="SNS27966.1"/>
    </source>
</evidence>
<name>A0A239D625_9BURK</name>
<reference evidence="1 2" key="1">
    <citation type="submission" date="2017-06" db="EMBL/GenBank/DDBJ databases">
        <authorList>
            <person name="Kim H.J."/>
            <person name="Triplett B.A."/>
        </authorList>
    </citation>
    <scope>NUCLEOTIDE SEQUENCE [LARGE SCALE GENOMIC DNA]</scope>
    <source>
        <strain evidence="1 2">U15</strain>
    </source>
</reference>
<evidence type="ECO:0000313" key="2">
    <source>
        <dbReference type="Proteomes" id="UP000198284"/>
    </source>
</evidence>
<keyword evidence="2" id="KW-1185">Reference proteome</keyword>
<proteinExistence type="predicted"/>
<sequence>MELTQLRFSHQPIFMTRKLRFIMRKHGVQSIIAIFHFKESLSASRKRISKYLKSWIKKMLICLI</sequence>
<organism evidence="1 2">
    <name type="scientific">Noviherbaspirillum humi</name>
    <dbReference type="NCBI Taxonomy" id="1688639"/>
    <lineage>
        <taxon>Bacteria</taxon>
        <taxon>Pseudomonadati</taxon>
        <taxon>Pseudomonadota</taxon>
        <taxon>Betaproteobacteria</taxon>
        <taxon>Burkholderiales</taxon>
        <taxon>Oxalobacteraceae</taxon>
        <taxon>Noviherbaspirillum</taxon>
    </lineage>
</organism>
<dbReference type="AlphaFoldDB" id="A0A239D625"/>
<dbReference type="Proteomes" id="UP000198284">
    <property type="component" value="Unassembled WGS sequence"/>
</dbReference>
<gene>
    <name evidence="1" type="ORF">SAMN06265795_10230</name>
</gene>
<accession>A0A239D625</accession>